<evidence type="ECO:0000256" key="6">
    <source>
        <dbReference type="ARBA" id="ARBA00023004"/>
    </source>
</evidence>
<dbReference type="NCBIfam" id="TIGR01341">
    <property type="entry name" value="aconitase_1"/>
    <property type="match status" value="1"/>
</dbReference>
<dbReference type="InterPro" id="IPR044137">
    <property type="entry name" value="AcnA_IRP_Swivel"/>
</dbReference>
<dbReference type="Gene3D" id="3.20.19.10">
    <property type="entry name" value="Aconitase, domain 4"/>
    <property type="match status" value="2"/>
</dbReference>
<evidence type="ECO:0000256" key="5">
    <source>
        <dbReference type="ARBA" id="ARBA00022723"/>
    </source>
</evidence>
<accession>A0ABY3C5M2</accession>
<evidence type="ECO:0000313" key="14">
    <source>
        <dbReference type="Proteomes" id="UP000733744"/>
    </source>
</evidence>
<dbReference type="EMBL" id="RYFG02000118">
    <property type="protein sequence ID" value="TRW90331.1"/>
    <property type="molecule type" value="Genomic_DNA"/>
</dbReference>
<name>A0ABY3C5M2_9GAMM</name>
<dbReference type="CDD" id="cd01586">
    <property type="entry name" value="AcnA_IRP"/>
    <property type="match status" value="1"/>
</dbReference>
<evidence type="ECO:0000256" key="7">
    <source>
        <dbReference type="ARBA" id="ARBA00023014"/>
    </source>
</evidence>
<feature type="domain" description="Aconitase A/isopropylmalate dehydratase small subunit swivel" evidence="12">
    <location>
        <begin position="754"/>
        <end position="860"/>
    </location>
</feature>
<dbReference type="EC" id="4.2.1.3" evidence="10"/>
<dbReference type="InterPro" id="IPR015928">
    <property type="entry name" value="Aconitase/3IPM_dehydase_swvl"/>
</dbReference>
<proteinExistence type="inferred from homology"/>
<evidence type="ECO:0000256" key="4">
    <source>
        <dbReference type="ARBA" id="ARBA00022485"/>
    </source>
</evidence>
<dbReference type="Gene3D" id="3.30.499.10">
    <property type="entry name" value="Aconitase, domain 3"/>
    <property type="match status" value="2"/>
</dbReference>
<evidence type="ECO:0000259" key="11">
    <source>
        <dbReference type="Pfam" id="PF00330"/>
    </source>
</evidence>
<dbReference type="SUPFAM" id="SSF52016">
    <property type="entry name" value="LeuD/IlvD-like"/>
    <property type="match status" value="2"/>
</dbReference>
<dbReference type="InterPro" id="IPR000573">
    <property type="entry name" value="AconitaseA/IPMdHydase_ssu_swvl"/>
</dbReference>
<gene>
    <name evidence="13" type="primary">acnA</name>
    <name evidence="13" type="ORF">EKO24_019050</name>
</gene>
<dbReference type="GO" id="GO:0003994">
    <property type="term" value="F:aconitate hydratase activity"/>
    <property type="evidence" value="ECO:0007669"/>
    <property type="project" value="UniProtKB-EC"/>
</dbReference>
<comment type="caution">
    <text evidence="13">The sequence shown here is derived from an EMBL/GenBank/DDBJ whole genome shotgun (WGS) entry which is preliminary data.</text>
</comment>
<dbReference type="InterPro" id="IPR015931">
    <property type="entry name" value="Acnase/IPM_dHydase_lsu_aba_1/3"/>
</dbReference>
<dbReference type="PROSITE" id="PS00450">
    <property type="entry name" value="ACONITASE_1"/>
    <property type="match status" value="1"/>
</dbReference>
<keyword evidence="5" id="KW-0479">Metal-binding</keyword>
<dbReference type="Proteomes" id="UP000733744">
    <property type="component" value="Unassembled WGS sequence"/>
</dbReference>
<dbReference type="NCBIfam" id="NF006757">
    <property type="entry name" value="PRK09277.1"/>
    <property type="match status" value="1"/>
</dbReference>
<sequence length="932" mass="102235">MTTHDLFGARQQLKADSIGSVSYYSLPRLEAGGAANVSRLPYTIKILLESLLRNCDNNVITQEHVLSVANWQPQGARYEIPYKPARVILQDFTGVPALVDLAAMRDAMRQLGGDPKKINPLIPCDLVIDHSVQVDYFGKSNALLLNETVEFQRNAERYEFLKWGQSAFRNLRVVPPSTGIVHQVNLEYLAPVVFHNKDKNVCYPDSCVGTDSHTPMINGLGVLGWGVGGIEAEAVMLDQPIYMLVPDVVGIKLTGMLAPGVTATDLVLRITELCRSFGVVGKFVEFYGAGLSNLSIPDRATLSNMAPEQGSTVSFFPIDDETLSYMRFSGRHDDLIDLAERYAKEQGLFRTDEMPDPEFTQTVELDLGTVEPSVAGPKRPQDRIDLSQVGPTYRQMLVEPSGIKGMGLFERDLERSGIVSRNNADEKITHGAVVIAAITSCTNTSNPSVMLAAGLVAKKALERGLKVKNYVKTSLAPGSLVVTEYLKQSGLLGYLEQLGFYLVGYGCTTCIGNSGPLDQAVEKAIVDNDLVVSAVLSGNRNFEGRVHPLTKTNYLASPPLVVAYALAGSTALDITREPLGEDKNGKPVYLKDIWPTPWEVAEVIRQFVTPEMFRERYADVFTGTQAWQEIEVSGTELYGWDENSTYIRKPPFFEALSKDRQSIQALKGLKVLALFGDSVTTDHISPAGQIAPGSPAAHYLLEHGVQQKDWNSYGSRRGNDQVMARGTFANIRIRNQLVIGVEDDATTDQPACGNDEVMSKDETEDRRVRNRRLPGVEGNITIYHPTGERMTFFDAAMKYKKAGIPLCILAGKEYGSGSSRDWAAKGPFMQGVKAVIAESYERIHRSNLIGMGILPLQFVNGESAKSLNLTGKETFAIDIGDNAKPQEVVNVSATATNGTVTTFKAVSRIDTPIEIQYYRDGGILRTVLKKLV</sequence>
<protein>
    <recommendedName>
        <fullName evidence="10">Aconitate hydratase</fullName>
        <shortName evidence="10">Aconitase</shortName>
        <ecNumber evidence="10">4.2.1.3</ecNumber>
    </recommendedName>
</protein>
<evidence type="ECO:0000256" key="1">
    <source>
        <dbReference type="ARBA" id="ARBA00001966"/>
    </source>
</evidence>
<dbReference type="InterPro" id="IPR001030">
    <property type="entry name" value="Acoase/IPM_deHydtase_lsu_aba"/>
</dbReference>
<dbReference type="Pfam" id="PF00330">
    <property type="entry name" value="Aconitase"/>
    <property type="match status" value="1"/>
</dbReference>
<dbReference type="CDD" id="cd01580">
    <property type="entry name" value="AcnA_IRP_Swivel"/>
    <property type="match status" value="1"/>
</dbReference>
<comment type="catalytic activity">
    <reaction evidence="9 10">
        <text>citrate = D-threo-isocitrate</text>
        <dbReference type="Rhea" id="RHEA:10336"/>
        <dbReference type="ChEBI" id="CHEBI:15562"/>
        <dbReference type="ChEBI" id="CHEBI:16947"/>
        <dbReference type="EC" id="4.2.1.3"/>
    </reaction>
</comment>
<comment type="cofactor">
    <cofactor evidence="1">
        <name>[4Fe-4S] cluster</name>
        <dbReference type="ChEBI" id="CHEBI:49883"/>
    </cofactor>
</comment>
<keyword evidence="6 10" id="KW-0408">Iron</keyword>
<comment type="similarity">
    <text evidence="3 10">Belongs to the aconitase/IPM isomerase family.</text>
</comment>
<keyword evidence="14" id="KW-1185">Reference proteome</keyword>
<dbReference type="InterPro" id="IPR006249">
    <property type="entry name" value="Aconitase/IRP2"/>
</dbReference>
<dbReference type="PANTHER" id="PTHR11670">
    <property type="entry name" value="ACONITASE/IRON-RESPONSIVE ELEMENT FAMILY MEMBER"/>
    <property type="match status" value="1"/>
</dbReference>
<comment type="function">
    <text evidence="10">Catalyzes the isomerization of citrate to isocitrate via cis-aconitate.</text>
</comment>
<evidence type="ECO:0000256" key="10">
    <source>
        <dbReference type="RuleBase" id="RU361275"/>
    </source>
</evidence>
<feature type="domain" description="Aconitase/3-isopropylmalate dehydratase large subunit alpha/beta/alpha" evidence="11">
    <location>
        <begin position="75"/>
        <end position="568"/>
    </location>
</feature>
<comment type="pathway">
    <text evidence="2">Carbohydrate metabolism; tricarboxylic acid cycle; isocitrate from oxaloacetate: step 2/2.</text>
</comment>
<evidence type="ECO:0000256" key="3">
    <source>
        <dbReference type="ARBA" id="ARBA00007185"/>
    </source>
</evidence>
<evidence type="ECO:0000313" key="13">
    <source>
        <dbReference type="EMBL" id="TRW90331.1"/>
    </source>
</evidence>
<dbReference type="SUPFAM" id="SSF53732">
    <property type="entry name" value="Aconitase iron-sulfur domain"/>
    <property type="match status" value="1"/>
</dbReference>
<dbReference type="InterPro" id="IPR018136">
    <property type="entry name" value="Aconitase_4Fe-4S_BS"/>
</dbReference>
<evidence type="ECO:0000256" key="9">
    <source>
        <dbReference type="ARBA" id="ARBA00023501"/>
    </source>
</evidence>
<evidence type="ECO:0000256" key="2">
    <source>
        <dbReference type="ARBA" id="ARBA00004717"/>
    </source>
</evidence>
<dbReference type="PROSITE" id="PS01244">
    <property type="entry name" value="ACONITASE_2"/>
    <property type="match status" value="1"/>
</dbReference>
<dbReference type="PRINTS" id="PR00415">
    <property type="entry name" value="ACONITASE"/>
</dbReference>
<organism evidence="13 14">
    <name type="scientific">Candidatus Methylobacter oryzae</name>
    <dbReference type="NCBI Taxonomy" id="2497749"/>
    <lineage>
        <taxon>Bacteria</taxon>
        <taxon>Pseudomonadati</taxon>
        <taxon>Pseudomonadota</taxon>
        <taxon>Gammaproteobacteria</taxon>
        <taxon>Methylococcales</taxon>
        <taxon>Methylococcaceae</taxon>
        <taxon>Methylobacter</taxon>
    </lineage>
</organism>
<dbReference type="Gene3D" id="6.10.190.10">
    <property type="match status" value="1"/>
</dbReference>
<keyword evidence="8 10" id="KW-0456">Lyase</keyword>
<keyword evidence="4 10" id="KW-0004">4Fe-4S</keyword>
<dbReference type="InterPro" id="IPR036008">
    <property type="entry name" value="Aconitase_4Fe-4S_dom"/>
</dbReference>
<evidence type="ECO:0000259" key="12">
    <source>
        <dbReference type="Pfam" id="PF00694"/>
    </source>
</evidence>
<dbReference type="Pfam" id="PF00694">
    <property type="entry name" value="Aconitase_C"/>
    <property type="match status" value="1"/>
</dbReference>
<keyword evidence="7 10" id="KW-0411">Iron-sulfur</keyword>
<dbReference type="NCBIfam" id="NF009520">
    <property type="entry name" value="PRK12881.1"/>
    <property type="match status" value="1"/>
</dbReference>
<dbReference type="RefSeq" id="WP_127028449.1">
    <property type="nucleotide sequence ID" value="NZ_RYFG02000118.1"/>
</dbReference>
<reference evidence="13 14" key="1">
    <citation type="journal article" date="2019" name="Antonie Van Leeuwenhoek">
        <title>Description of 'Ca. Methylobacter oryzae' KRF1, a novel species from the environmentally important Methylobacter clade 2.</title>
        <authorList>
            <person name="Khatri K."/>
            <person name="Mohite J.A."/>
            <person name="Pandit P.S."/>
            <person name="Bahulikar R."/>
            <person name="Rahalkar M.C."/>
        </authorList>
    </citation>
    <scope>NUCLEOTIDE SEQUENCE [LARGE SCALE GENOMIC DNA]</scope>
    <source>
        <strain evidence="13 14">KRF1</strain>
    </source>
</reference>
<evidence type="ECO:0000256" key="8">
    <source>
        <dbReference type="ARBA" id="ARBA00023239"/>
    </source>
</evidence>